<reference evidence="1 2" key="1">
    <citation type="submission" date="2014-04" db="EMBL/GenBank/DDBJ databases">
        <authorList>
            <consortium name="DOE Joint Genome Institute"/>
            <person name="Kuo A."/>
            <person name="Kohler A."/>
            <person name="Costa M.D."/>
            <person name="Nagy L.G."/>
            <person name="Floudas D."/>
            <person name="Copeland A."/>
            <person name="Barry K.W."/>
            <person name="Cichocki N."/>
            <person name="Veneault-Fourrey C."/>
            <person name="LaButti K."/>
            <person name="Lindquist E.A."/>
            <person name="Lipzen A."/>
            <person name="Lundell T."/>
            <person name="Morin E."/>
            <person name="Murat C."/>
            <person name="Sun H."/>
            <person name="Tunlid A."/>
            <person name="Henrissat B."/>
            <person name="Grigoriev I.V."/>
            <person name="Hibbett D.S."/>
            <person name="Martin F."/>
            <person name="Nordberg H.P."/>
            <person name="Cantor M.N."/>
            <person name="Hua S.X."/>
        </authorList>
    </citation>
    <scope>NUCLEOTIDE SEQUENCE [LARGE SCALE GENOMIC DNA]</scope>
    <source>
        <strain evidence="1 2">Marx 270</strain>
    </source>
</reference>
<dbReference type="EMBL" id="KN832159">
    <property type="protein sequence ID" value="KIN93532.1"/>
    <property type="molecule type" value="Genomic_DNA"/>
</dbReference>
<dbReference type="AlphaFoldDB" id="A0A0C3I8T6"/>
<dbReference type="Proteomes" id="UP000054217">
    <property type="component" value="Unassembled WGS sequence"/>
</dbReference>
<keyword evidence="2" id="KW-1185">Reference proteome</keyword>
<evidence type="ECO:0000313" key="1">
    <source>
        <dbReference type="EMBL" id="KIN93532.1"/>
    </source>
</evidence>
<sequence>MSHTKAEGLDGLPQGVLPITPLTRSFMIVTANGEKKTVTRQQLPVTPAYTFTDYQSQAQTIEYCIVDISTPPSGGLTPFNVYVALSRSRGRDTIRLLRDFNERLFTQHPSKYLRLEDQWLATLDRKTYMDWEKVKVA</sequence>
<evidence type="ECO:0000313" key="2">
    <source>
        <dbReference type="Proteomes" id="UP000054217"/>
    </source>
</evidence>
<reference evidence="2" key="2">
    <citation type="submission" date="2015-01" db="EMBL/GenBank/DDBJ databases">
        <title>Evolutionary Origins and Diversification of the Mycorrhizal Mutualists.</title>
        <authorList>
            <consortium name="DOE Joint Genome Institute"/>
            <consortium name="Mycorrhizal Genomics Consortium"/>
            <person name="Kohler A."/>
            <person name="Kuo A."/>
            <person name="Nagy L.G."/>
            <person name="Floudas D."/>
            <person name="Copeland A."/>
            <person name="Barry K.W."/>
            <person name="Cichocki N."/>
            <person name="Veneault-Fourrey C."/>
            <person name="LaButti K."/>
            <person name="Lindquist E.A."/>
            <person name="Lipzen A."/>
            <person name="Lundell T."/>
            <person name="Morin E."/>
            <person name="Murat C."/>
            <person name="Riley R."/>
            <person name="Ohm R."/>
            <person name="Sun H."/>
            <person name="Tunlid A."/>
            <person name="Henrissat B."/>
            <person name="Grigoriev I.V."/>
            <person name="Hibbett D.S."/>
            <person name="Martin F."/>
        </authorList>
    </citation>
    <scope>NUCLEOTIDE SEQUENCE [LARGE SCALE GENOMIC DNA]</scope>
    <source>
        <strain evidence="2">Marx 270</strain>
    </source>
</reference>
<proteinExistence type="predicted"/>
<dbReference type="OrthoDB" id="2986975at2759"/>
<accession>A0A0C3I8T6</accession>
<gene>
    <name evidence="1" type="ORF">M404DRAFT_171034</name>
</gene>
<dbReference type="HOGENOM" id="CLU_001324_7_0_1"/>
<dbReference type="InParanoid" id="A0A0C3I8T6"/>
<name>A0A0C3I8T6_PISTI</name>
<organism evidence="1 2">
    <name type="scientific">Pisolithus tinctorius Marx 270</name>
    <dbReference type="NCBI Taxonomy" id="870435"/>
    <lineage>
        <taxon>Eukaryota</taxon>
        <taxon>Fungi</taxon>
        <taxon>Dikarya</taxon>
        <taxon>Basidiomycota</taxon>
        <taxon>Agaricomycotina</taxon>
        <taxon>Agaricomycetes</taxon>
        <taxon>Agaricomycetidae</taxon>
        <taxon>Boletales</taxon>
        <taxon>Sclerodermatineae</taxon>
        <taxon>Pisolithaceae</taxon>
        <taxon>Pisolithus</taxon>
    </lineage>
</organism>
<protein>
    <submittedName>
        <fullName evidence="1">Uncharacterized protein</fullName>
    </submittedName>
</protein>